<gene>
    <name evidence="3" type="ORF">GCM10010913_20440</name>
</gene>
<dbReference type="PROSITE" id="PS00383">
    <property type="entry name" value="TYR_PHOSPHATASE_1"/>
    <property type="match status" value="1"/>
</dbReference>
<accession>A0ABQ1VTP1</accession>
<comment type="similarity">
    <text evidence="1">Belongs to the protein-tyrosine phosphatase family.</text>
</comment>
<evidence type="ECO:0000259" key="2">
    <source>
        <dbReference type="PROSITE" id="PS50056"/>
    </source>
</evidence>
<organism evidence="3 4">
    <name type="scientific">Paenibacillus aceti</name>
    <dbReference type="NCBI Taxonomy" id="1820010"/>
    <lineage>
        <taxon>Bacteria</taxon>
        <taxon>Bacillati</taxon>
        <taxon>Bacillota</taxon>
        <taxon>Bacilli</taxon>
        <taxon>Bacillales</taxon>
        <taxon>Paenibacillaceae</taxon>
        <taxon>Paenibacillus</taxon>
    </lineage>
</organism>
<comment type="caution">
    <text evidence="3">The sequence shown here is derived from an EMBL/GenBank/DDBJ whole genome shotgun (WGS) entry which is preliminary data.</text>
</comment>
<keyword evidence="4" id="KW-1185">Reference proteome</keyword>
<dbReference type="Pfam" id="PF13350">
    <property type="entry name" value="Y_phosphatase3"/>
    <property type="match status" value="1"/>
</dbReference>
<dbReference type="PANTHER" id="PTHR31126:SF1">
    <property type="entry name" value="TYROSINE SPECIFIC PROTEIN PHOSPHATASES DOMAIN-CONTAINING PROTEIN"/>
    <property type="match status" value="1"/>
</dbReference>
<sequence length="245" mass="27177">MTMAMNGMERLLKLDGAYNVRDIGGYRTLSGAIVQRGRLFRADGLHQLSQRDQETILGLGVKTIVDLRFDDETAAKKDVFAEHSEVDYHNISLVNPATTKLSEISNLSDMYKILLDQSNSLLIEVFRLIATVKEGLLFHCSAGKDRTGVVAALLLDLAEVPRETIISDYAETETNLAPIMDELLAHRPAEMSEAEFRLFMGSAPENMEIMLDHLYSVYGGAEQYLSGNGLLADEIDSLKHKLLKG</sequence>
<evidence type="ECO:0000256" key="1">
    <source>
        <dbReference type="ARBA" id="ARBA00009580"/>
    </source>
</evidence>
<dbReference type="InterPro" id="IPR000387">
    <property type="entry name" value="Tyr_Pase_dom"/>
</dbReference>
<feature type="domain" description="Tyrosine specific protein phosphatases" evidence="2">
    <location>
        <begin position="136"/>
        <end position="198"/>
    </location>
</feature>
<reference evidence="4" key="1">
    <citation type="journal article" date="2019" name="Int. J. Syst. Evol. Microbiol.">
        <title>The Global Catalogue of Microorganisms (GCM) 10K type strain sequencing project: providing services to taxonomists for standard genome sequencing and annotation.</title>
        <authorList>
            <consortium name="The Broad Institute Genomics Platform"/>
            <consortium name="The Broad Institute Genome Sequencing Center for Infectious Disease"/>
            <person name="Wu L."/>
            <person name="Ma J."/>
        </authorList>
    </citation>
    <scope>NUCLEOTIDE SEQUENCE [LARGE SCALE GENOMIC DNA]</scope>
    <source>
        <strain evidence="4">CGMCC 1.15420</strain>
    </source>
</reference>
<dbReference type="SUPFAM" id="SSF52799">
    <property type="entry name" value="(Phosphotyrosine protein) phosphatases II"/>
    <property type="match status" value="1"/>
</dbReference>
<protein>
    <submittedName>
        <fullName evidence="3">Protein-tyrosine-phosphatase</fullName>
    </submittedName>
</protein>
<dbReference type="Gene3D" id="3.90.190.10">
    <property type="entry name" value="Protein tyrosine phosphatase superfamily"/>
    <property type="match status" value="1"/>
</dbReference>
<dbReference type="InterPro" id="IPR016130">
    <property type="entry name" value="Tyr_Pase_AS"/>
</dbReference>
<evidence type="ECO:0000313" key="4">
    <source>
        <dbReference type="Proteomes" id="UP000608420"/>
    </source>
</evidence>
<dbReference type="EMBL" id="BMIW01000012">
    <property type="protein sequence ID" value="GGF98527.1"/>
    <property type="molecule type" value="Genomic_DNA"/>
</dbReference>
<evidence type="ECO:0000313" key="3">
    <source>
        <dbReference type="EMBL" id="GGF98527.1"/>
    </source>
</evidence>
<dbReference type="PROSITE" id="PS50056">
    <property type="entry name" value="TYR_PHOSPHATASE_2"/>
    <property type="match status" value="1"/>
</dbReference>
<proteinExistence type="inferred from homology"/>
<dbReference type="InterPro" id="IPR029021">
    <property type="entry name" value="Prot-tyrosine_phosphatase-like"/>
</dbReference>
<dbReference type="InterPro" id="IPR026893">
    <property type="entry name" value="Tyr/Ser_Pase_IphP-type"/>
</dbReference>
<name>A0ABQ1VTP1_9BACL</name>
<dbReference type="Proteomes" id="UP000608420">
    <property type="component" value="Unassembled WGS sequence"/>
</dbReference>
<dbReference type="PANTHER" id="PTHR31126">
    <property type="entry name" value="TYROSINE-PROTEIN PHOSPHATASE"/>
    <property type="match status" value="1"/>
</dbReference>